<reference evidence="2 3" key="1">
    <citation type="submission" date="2018-04" db="EMBL/GenBank/DDBJ databases">
        <authorList>
            <person name="Huttner S."/>
            <person name="Dainat J."/>
        </authorList>
    </citation>
    <scope>NUCLEOTIDE SEQUENCE [LARGE SCALE GENOMIC DNA]</scope>
</reference>
<dbReference type="AlphaFoldDB" id="A0A446BAP1"/>
<sequence length="125" mass="14430">MRRTRPRPRPRRFPDRADREAACTRVSSRWRDDIIRDAKMLILHSRWDLRHLDDSPNVGAVQAFILRGGQNPNEALVAIVAAVMAWTGGELPDSWTYALRHLPGPDELRLRAFFSGFARPERDPF</sequence>
<dbReference type="EMBL" id="OUUZ01000001">
    <property type="protein sequence ID" value="SPQ19562.1"/>
    <property type="molecule type" value="Genomic_DNA"/>
</dbReference>
<dbReference type="Proteomes" id="UP000289323">
    <property type="component" value="Unassembled WGS sequence"/>
</dbReference>
<accession>A0A446BAP1</accession>
<evidence type="ECO:0000313" key="3">
    <source>
        <dbReference type="Proteomes" id="UP000289323"/>
    </source>
</evidence>
<evidence type="ECO:0000256" key="1">
    <source>
        <dbReference type="SAM" id="MobiDB-lite"/>
    </source>
</evidence>
<gene>
    <name evidence="2" type="ORF">TT172_LOCUS1981</name>
</gene>
<evidence type="ECO:0000313" key="2">
    <source>
        <dbReference type="EMBL" id="SPQ19562.1"/>
    </source>
</evidence>
<organism evidence="2 3">
    <name type="scientific">Thermothielavioides terrestris</name>
    <dbReference type="NCBI Taxonomy" id="2587410"/>
    <lineage>
        <taxon>Eukaryota</taxon>
        <taxon>Fungi</taxon>
        <taxon>Dikarya</taxon>
        <taxon>Ascomycota</taxon>
        <taxon>Pezizomycotina</taxon>
        <taxon>Sordariomycetes</taxon>
        <taxon>Sordariomycetidae</taxon>
        <taxon>Sordariales</taxon>
        <taxon>Chaetomiaceae</taxon>
        <taxon>Thermothielavioides</taxon>
    </lineage>
</organism>
<proteinExistence type="predicted"/>
<protein>
    <submittedName>
        <fullName evidence="2">31b4cd86-8042-4f58-9003-86fbf9f62c01</fullName>
    </submittedName>
</protein>
<name>A0A446BAP1_9PEZI</name>
<feature type="region of interest" description="Disordered" evidence="1">
    <location>
        <begin position="1"/>
        <end position="20"/>
    </location>
</feature>
<feature type="compositionally biased region" description="Basic residues" evidence="1">
    <location>
        <begin position="1"/>
        <end position="11"/>
    </location>
</feature>